<evidence type="ECO:0000313" key="2">
    <source>
        <dbReference type="Proteomes" id="UP001176961"/>
    </source>
</evidence>
<accession>A0AA36HH73</accession>
<organism evidence="1 2">
    <name type="scientific">Cylicocyclus nassatus</name>
    <name type="common">Nematode worm</name>
    <dbReference type="NCBI Taxonomy" id="53992"/>
    <lineage>
        <taxon>Eukaryota</taxon>
        <taxon>Metazoa</taxon>
        <taxon>Ecdysozoa</taxon>
        <taxon>Nematoda</taxon>
        <taxon>Chromadorea</taxon>
        <taxon>Rhabditida</taxon>
        <taxon>Rhabditina</taxon>
        <taxon>Rhabditomorpha</taxon>
        <taxon>Strongyloidea</taxon>
        <taxon>Strongylidae</taxon>
        <taxon>Cylicocyclus</taxon>
    </lineage>
</organism>
<keyword evidence="2" id="KW-1185">Reference proteome</keyword>
<dbReference type="Proteomes" id="UP001176961">
    <property type="component" value="Unassembled WGS sequence"/>
</dbReference>
<sequence length="114" mass="12570">MAGRDAAGLCPLRRFVAVCNPIPEPSASINARDFLCEEPALEAIARMKIYGELLAGSKQRQHRLRSARFGLQAAEEDGRTEEVEIPNSIIMHGRTISFTADEQDALLLENSKFA</sequence>
<reference evidence="1" key="1">
    <citation type="submission" date="2023-07" db="EMBL/GenBank/DDBJ databases">
        <authorList>
            <consortium name="CYATHOMIX"/>
        </authorList>
    </citation>
    <scope>NUCLEOTIDE SEQUENCE</scope>
    <source>
        <strain evidence="1">N/A</strain>
    </source>
</reference>
<protein>
    <submittedName>
        <fullName evidence="1">Uncharacterized protein</fullName>
    </submittedName>
</protein>
<gene>
    <name evidence="1" type="ORF">CYNAS_LOCUS21846</name>
</gene>
<name>A0AA36HH73_CYLNA</name>
<comment type="caution">
    <text evidence="1">The sequence shown here is derived from an EMBL/GenBank/DDBJ whole genome shotgun (WGS) entry which is preliminary data.</text>
</comment>
<evidence type="ECO:0000313" key="1">
    <source>
        <dbReference type="EMBL" id="CAJ0609863.1"/>
    </source>
</evidence>
<dbReference type="EMBL" id="CATQJL010000326">
    <property type="protein sequence ID" value="CAJ0609863.1"/>
    <property type="molecule type" value="Genomic_DNA"/>
</dbReference>
<dbReference type="AlphaFoldDB" id="A0AA36HH73"/>
<proteinExistence type="predicted"/>